<dbReference type="GO" id="GO:0048514">
    <property type="term" value="P:blood vessel morphogenesis"/>
    <property type="evidence" value="ECO:0007669"/>
    <property type="project" value="Ensembl"/>
</dbReference>
<evidence type="ECO:0000256" key="3">
    <source>
        <dbReference type="ARBA" id="ARBA00023125"/>
    </source>
</evidence>
<feature type="compositionally biased region" description="Polar residues" evidence="7">
    <location>
        <begin position="417"/>
        <end position="432"/>
    </location>
</feature>
<dbReference type="Ensembl" id="ENSGMOT00000041896.1">
    <property type="protein sequence ID" value="ENSGMOP00000065391.1"/>
    <property type="gene ID" value="ENSGMOG00000034441.1"/>
</dbReference>
<dbReference type="PROSITE" id="PS01264">
    <property type="entry name" value="TBOX_2"/>
    <property type="match status" value="1"/>
</dbReference>
<reference evidence="9" key="1">
    <citation type="submission" date="2025-08" db="UniProtKB">
        <authorList>
            <consortium name="Ensembl"/>
        </authorList>
    </citation>
    <scope>IDENTIFICATION</scope>
</reference>
<dbReference type="Pfam" id="PF00907">
    <property type="entry name" value="T-box"/>
    <property type="match status" value="1"/>
</dbReference>
<evidence type="ECO:0000256" key="6">
    <source>
        <dbReference type="PROSITE-ProRule" id="PRU00201"/>
    </source>
</evidence>
<dbReference type="FunFam" id="2.60.40.820:FF:000007">
    <property type="entry name" value="T-box transcription factor"/>
    <property type="match status" value="1"/>
</dbReference>
<name>A0A8C5CSK2_GADMO</name>
<keyword evidence="10" id="KW-1185">Reference proteome</keyword>
<dbReference type="InterPro" id="IPR001699">
    <property type="entry name" value="TF_T-box"/>
</dbReference>
<dbReference type="InterPro" id="IPR008967">
    <property type="entry name" value="p53-like_TF_DNA-bd_sf"/>
</dbReference>
<dbReference type="GO" id="GO:0001708">
    <property type="term" value="P:cell fate specification"/>
    <property type="evidence" value="ECO:0007669"/>
    <property type="project" value="TreeGrafter"/>
</dbReference>
<evidence type="ECO:0000256" key="4">
    <source>
        <dbReference type="ARBA" id="ARBA00023163"/>
    </source>
</evidence>
<dbReference type="PROSITE" id="PS50252">
    <property type="entry name" value="TBOX_3"/>
    <property type="match status" value="1"/>
</dbReference>
<dbReference type="SMART" id="SM00425">
    <property type="entry name" value="TBOX"/>
    <property type="match status" value="1"/>
</dbReference>
<dbReference type="InterPro" id="IPR018186">
    <property type="entry name" value="TF_T-box_CS"/>
</dbReference>
<dbReference type="GeneTree" id="ENSGT00940000160732"/>
<feature type="compositionally biased region" description="Pro residues" evidence="7">
    <location>
        <begin position="384"/>
        <end position="397"/>
    </location>
</feature>
<keyword evidence="4" id="KW-0804">Transcription</keyword>
<evidence type="ECO:0000256" key="7">
    <source>
        <dbReference type="SAM" id="MobiDB-lite"/>
    </source>
</evidence>
<sequence length="655" mass="71425">MCVCAVFYKCYYFDRFKAPPPQGLFPTSCNMAARAPPPRALAPPPVPTETAGKEQVKMELENASLWKQFSAVGTEMIITKKGRRMFPGLSVKLSGLNPALRYILLLDIVPLDSSRYRFQGDAWQTVGEAEARLPDRVFIHPDSPATGAHWLGRSVAFHRAKLTNHTLDSQGHIILHSLHRYQPRLHIMEARDMLRWGGAQHSFSFPETQFLTVTAYQNPRITELKIRSNPFAKGFREDGRNCKNTHSLVCLPDGSEPGDSSRDLQGLLLAALPQQQDSSCGFRDEDPAQVPEQHLDLGHSFITSHIDHMAASLANEMQDTAGNLTPPPSATSSPLPLLPTSPPAYPALAPGDPQGFSPHTPLDAPYPPTQDHASPAVFSYPPHEATPPHDPTAPPPSGALVNTPSAPTAFPFPPLNQPQTPSYSPAPPLNQSQLSLASTPILNQTQAPPFFPAPTLNQSQFSYLPLNQSQLSSFPPNQSQLSYPPLNQSQLSLAQAPPLNQSQFSYPSAPPLNQSQLSSFPLNQSQLSSFTHSFPSPSFNHPSFQGNSCFPSHLPPPSLGFPSSHLPGQGQTPSPFFPSPAELHPGSPYLPDMMLHHPGLSSVAQGPGLYSSFPSYPLRLCPDPRSSMPVPLRHVYRQPPPPQGSYRDMGPRAAY</sequence>
<dbReference type="GO" id="GO:0000981">
    <property type="term" value="F:DNA-binding transcription factor activity, RNA polymerase II-specific"/>
    <property type="evidence" value="ECO:0007669"/>
    <property type="project" value="TreeGrafter"/>
</dbReference>
<dbReference type="GO" id="GO:0001756">
    <property type="term" value="P:somitogenesis"/>
    <property type="evidence" value="ECO:0007669"/>
    <property type="project" value="Ensembl"/>
</dbReference>
<comment type="subcellular location">
    <subcellularLocation>
        <location evidence="1 6">Nucleus</location>
    </subcellularLocation>
</comment>
<dbReference type="AlphaFoldDB" id="A0A8C5CSK2"/>
<feature type="region of interest" description="Disordered" evidence="7">
    <location>
        <begin position="319"/>
        <end position="432"/>
    </location>
</feature>
<organism evidence="9 10">
    <name type="scientific">Gadus morhua</name>
    <name type="common">Atlantic cod</name>
    <dbReference type="NCBI Taxonomy" id="8049"/>
    <lineage>
        <taxon>Eukaryota</taxon>
        <taxon>Metazoa</taxon>
        <taxon>Chordata</taxon>
        <taxon>Craniata</taxon>
        <taxon>Vertebrata</taxon>
        <taxon>Euteleostomi</taxon>
        <taxon>Actinopterygii</taxon>
        <taxon>Neopterygii</taxon>
        <taxon>Teleostei</taxon>
        <taxon>Neoteleostei</taxon>
        <taxon>Acanthomorphata</taxon>
        <taxon>Zeiogadaria</taxon>
        <taxon>Gadariae</taxon>
        <taxon>Gadiformes</taxon>
        <taxon>Gadoidei</taxon>
        <taxon>Gadidae</taxon>
        <taxon>Gadus</taxon>
    </lineage>
</organism>
<protein>
    <submittedName>
        <fullName evidence="9">T-box transcription factor 6</fullName>
    </submittedName>
</protein>
<dbReference type="PANTHER" id="PTHR11267:SF197">
    <property type="entry name" value="T-BOX TRANSCRIPTION FACTOR TBX6"/>
    <property type="match status" value="1"/>
</dbReference>
<keyword evidence="5 6" id="KW-0539">Nucleus</keyword>
<reference evidence="9" key="2">
    <citation type="submission" date="2025-09" db="UniProtKB">
        <authorList>
            <consortium name="Ensembl"/>
        </authorList>
    </citation>
    <scope>IDENTIFICATION</scope>
</reference>
<keyword evidence="3 6" id="KW-0238">DNA-binding</keyword>
<dbReference type="PRINTS" id="PR00937">
    <property type="entry name" value="TBOX"/>
</dbReference>
<dbReference type="GO" id="GO:0000978">
    <property type="term" value="F:RNA polymerase II cis-regulatory region sequence-specific DNA binding"/>
    <property type="evidence" value="ECO:0007669"/>
    <property type="project" value="InterPro"/>
</dbReference>
<dbReference type="SUPFAM" id="SSF49417">
    <property type="entry name" value="p53-like transcription factors"/>
    <property type="match status" value="1"/>
</dbReference>
<dbReference type="InterPro" id="IPR046360">
    <property type="entry name" value="T-box_DNA-bd"/>
</dbReference>
<dbReference type="GO" id="GO:0045893">
    <property type="term" value="P:positive regulation of DNA-templated transcription"/>
    <property type="evidence" value="ECO:0007669"/>
    <property type="project" value="InterPro"/>
</dbReference>
<evidence type="ECO:0000256" key="2">
    <source>
        <dbReference type="ARBA" id="ARBA00023015"/>
    </source>
</evidence>
<dbReference type="GO" id="GO:0000785">
    <property type="term" value="C:chromatin"/>
    <property type="evidence" value="ECO:0007669"/>
    <property type="project" value="Ensembl"/>
</dbReference>
<dbReference type="GO" id="GO:0021523">
    <property type="term" value="P:somatic motor neuron differentiation"/>
    <property type="evidence" value="ECO:0007669"/>
    <property type="project" value="Ensembl"/>
</dbReference>
<proteinExistence type="predicted"/>
<accession>A0A8C5CSK2</accession>
<evidence type="ECO:0000256" key="1">
    <source>
        <dbReference type="ARBA" id="ARBA00004123"/>
    </source>
</evidence>
<dbReference type="GO" id="GO:0048641">
    <property type="term" value="P:regulation of skeletal muscle tissue development"/>
    <property type="evidence" value="ECO:0007669"/>
    <property type="project" value="Ensembl"/>
</dbReference>
<dbReference type="Gene3D" id="2.60.40.820">
    <property type="entry name" value="Transcription factor, T-box"/>
    <property type="match status" value="1"/>
</dbReference>
<evidence type="ECO:0000256" key="5">
    <source>
        <dbReference type="ARBA" id="ARBA00023242"/>
    </source>
</evidence>
<dbReference type="Proteomes" id="UP000694546">
    <property type="component" value="Chromosome 18"/>
</dbReference>
<dbReference type="GO" id="GO:0005634">
    <property type="term" value="C:nucleus"/>
    <property type="evidence" value="ECO:0007669"/>
    <property type="project" value="UniProtKB-SubCell"/>
</dbReference>
<evidence type="ECO:0000313" key="10">
    <source>
        <dbReference type="Proteomes" id="UP000694546"/>
    </source>
</evidence>
<dbReference type="PANTHER" id="PTHR11267">
    <property type="entry name" value="T-BOX PROTEIN-RELATED"/>
    <property type="match status" value="1"/>
</dbReference>
<feature type="domain" description="T-box" evidence="8">
    <location>
        <begin position="60"/>
        <end position="237"/>
    </location>
</feature>
<keyword evidence="2" id="KW-0805">Transcription regulation</keyword>
<evidence type="ECO:0000313" key="9">
    <source>
        <dbReference type="Ensembl" id="ENSGMOP00000065391.1"/>
    </source>
</evidence>
<feature type="region of interest" description="Disordered" evidence="7">
    <location>
        <begin position="631"/>
        <end position="655"/>
    </location>
</feature>
<feature type="compositionally biased region" description="Pro residues" evidence="7">
    <location>
        <begin position="336"/>
        <end position="345"/>
    </location>
</feature>
<dbReference type="InterPro" id="IPR036960">
    <property type="entry name" value="T-box_sf"/>
</dbReference>
<evidence type="ECO:0000259" key="8">
    <source>
        <dbReference type="PROSITE" id="PS50252"/>
    </source>
</evidence>
<comment type="caution">
    <text evidence="6">Lacks conserved residue(s) required for the propagation of feature annotation.</text>
</comment>
<dbReference type="GO" id="GO:0016331">
    <property type="term" value="P:morphogenesis of embryonic epithelium"/>
    <property type="evidence" value="ECO:0007669"/>
    <property type="project" value="TreeGrafter"/>
</dbReference>
<dbReference type="PROSITE" id="PS01283">
    <property type="entry name" value="TBOX_1"/>
    <property type="match status" value="1"/>
</dbReference>